<sequence length="360" mass="38953">MADRFRELERPQTGRLKDVVLMATVTGFEGLRHPRKTDLKQFSELFEPLFSASSDEARRQAAAALSQCQHVPQSVALRIGEAPISIAAIFLTRSAAIDDATLLQIIRTQSPAHATAIARRENLSVHLVDALVERRQTAVAPEKAALPAPVAPAPQQRPTETAAEDMTTAKLLREEKLRSDLKSLARTSRQVPPAGQAPPAEPVIEPVHALHAALLVRFARSGEANLFAASLAAALSSSLELGERILLDISGQQLATALTAMEMPPADSLFILSALYPDLAERLGGATRGDALLAALTPQASRARVQSWLQAEQDDKAGTRTHQPYLAPDRSNDPRQSPQRQETARSAKDITQKPAYGRTH</sequence>
<evidence type="ECO:0000256" key="1">
    <source>
        <dbReference type="SAM" id="MobiDB-lite"/>
    </source>
</evidence>
<dbReference type="InterPro" id="IPR019285">
    <property type="entry name" value="DUF2336"/>
</dbReference>
<gene>
    <name evidence="2" type="ORF">ADU59_06355</name>
</gene>
<proteinExistence type="predicted"/>
<dbReference type="AlphaFoldDB" id="A0A1C7P3Z3"/>
<organism evidence="2 3">
    <name type="scientific">Pararhizobium polonicum</name>
    <dbReference type="NCBI Taxonomy" id="1612624"/>
    <lineage>
        <taxon>Bacteria</taxon>
        <taxon>Pseudomonadati</taxon>
        <taxon>Pseudomonadota</taxon>
        <taxon>Alphaproteobacteria</taxon>
        <taxon>Hyphomicrobiales</taxon>
        <taxon>Rhizobiaceae</taxon>
        <taxon>Rhizobium/Agrobacterium group</taxon>
        <taxon>Pararhizobium</taxon>
    </lineage>
</organism>
<comment type="caution">
    <text evidence="2">The sequence shown here is derived from an EMBL/GenBank/DDBJ whole genome shotgun (WGS) entry which is preliminary data.</text>
</comment>
<protein>
    <recommendedName>
        <fullName evidence="4">DUF2336 domain-containing protein</fullName>
    </recommendedName>
</protein>
<reference evidence="2 3" key="1">
    <citation type="journal article" date="2016" name="Syst. Appl. Microbiol.">
        <title>Pararhizobium polonicum sp. nov. isolated from tumors on stone fruit rootstocks.</title>
        <authorList>
            <person name="Pulawska J."/>
            <person name="Kuzmanovic N."/>
            <person name="Willems A."/>
            <person name="Pothier J.F."/>
        </authorList>
    </citation>
    <scope>NUCLEOTIDE SEQUENCE [LARGE SCALE GENOMIC DNA]</scope>
    <source>
        <strain evidence="2 3">F5.1</strain>
    </source>
</reference>
<name>A0A1C7P3Z3_9HYPH</name>
<evidence type="ECO:0000313" key="2">
    <source>
        <dbReference type="EMBL" id="OBZ96002.1"/>
    </source>
</evidence>
<feature type="region of interest" description="Disordered" evidence="1">
    <location>
        <begin position="143"/>
        <end position="163"/>
    </location>
</feature>
<evidence type="ECO:0000313" key="3">
    <source>
        <dbReference type="Proteomes" id="UP000093111"/>
    </source>
</evidence>
<keyword evidence="3" id="KW-1185">Reference proteome</keyword>
<dbReference type="EMBL" id="LGLV01000005">
    <property type="protein sequence ID" value="OBZ96002.1"/>
    <property type="molecule type" value="Genomic_DNA"/>
</dbReference>
<dbReference type="Pfam" id="PF10098">
    <property type="entry name" value="DUF2336"/>
    <property type="match status" value="1"/>
</dbReference>
<dbReference type="PATRIC" id="fig|1612624.7.peg.1333"/>
<feature type="region of interest" description="Disordered" evidence="1">
    <location>
        <begin position="307"/>
        <end position="360"/>
    </location>
</feature>
<evidence type="ECO:0008006" key="4">
    <source>
        <dbReference type="Google" id="ProtNLM"/>
    </source>
</evidence>
<accession>A0A1C7P3Z3</accession>
<feature type="compositionally biased region" description="Basic and acidic residues" evidence="1">
    <location>
        <begin position="342"/>
        <end position="351"/>
    </location>
</feature>
<dbReference type="Proteomes" id="UP000093111">
    <property type="component" value="Unassembled WGS sequence"/>
</dbReference>